<evidence type="ECO:0000256" key="1">
    <source>
        <dbReference type="ARBA" id="ARBA00004568"/>
    </source>
</evidence>
<evidence type="ECO:0000256" key="14">
    <source>
        <dbReference type="RuleBase" id="RU004358"/>
    </source>
</evidence>
<feature type="domain" description="Cadherin" evidence="18">
    <location>
        <begin position="371"/>
        <end position="482"/>
    </location>
</feature>
<keyword evidence="5" id="KW-0677">Repeat</keyword>
<accession>A0A3B1JHK6</accession>
<evidence type="ECO:0000256" key="12">
    <source>
        <dbReference type="PROSITE-ProRule" id="PRU00043"/>
    </source>
</evidence>
<dbReference type="SUPFAM" id="SSF49313">
    <property type="entry name" value="Cadherin-like"/>
    <property type="match status" value="5"/>
</dbReference>
<feature type="chain" id="PRO_5017183597" evidence="17">
    <location>
        <begin position="22"/>
        <end position="1086"/>
    </location>
</feature>
<proteinExistence type="predicted"/>
<keyword evidence="2" id="KW-1003">Cell membrane</keyword>
<dbReference type="GO" id="GO:0045216">
    <property type="term" value="P:cell-cell junction organization"/>
    <property type="evidence" value="ECO:0007669"/>
    <property type="project" value="UniProtKB-ARBA"/>
</dbReference>
<keyword evidence="4" id="KW-0479">Metal-binding</keyword>
<keyword evidence="17" id="KW-0732">Signal</keyword>
<dbReference type="FunFam" id="2.60.40.60:FF:000068">
    <property type="entry name" value="Desmoglein 1"/>
    <property type="match status" value="1"/>
</dbReference>
<dbReference type="Pfam" id="PF00028">
    <property type="entry name" value="Cadherin"/>
    <property type="match status" value="3"/>
</dbReference>
<evidence type="ECO:0000256" key="2">
    <source>
        <dbReference type="ARBA" id="ARBA00022475"/>
    </source>
</evidence>
<dbReference type="PRINTS" id="PR00205">
    <property type="entry name" value="CADHERIN"/>
</dbReference>
<feature type="signal peptide" evidence="17">
    <location>
        <begin position="1"/>
        <end position="21"/>
    </location>
</feature>
<dbReference type="PANTHER" id="PTHR24025">
    <property type="entry name" value="DESMOGLEIN FAMILY MEMBER"/>
    <property type="match status" value="1"/>
</dbReference>
<feature type="transmembrane region" description="Helical" evidence="16">
    <location>
        <begin position="589"/>
        <end position="618"/>
    </location>
</feature>
<dbReference type="FunFam" id="2.60.40.60:FF:000031">
    <property type="entry name" value="Cadherin 3"/>
    <property type="match status" value="1"/>
</dbReference>
<evidence type="ECO:0000256" key="10">
    <source>
        <dbReference type="ARBA" id="ARBA00023136"/>
    </source>
</evidence>
<evidence type="ECO:0000256" key="6">
    <source>
        <dbReference type="ARBA" id="ARBA00022837"/>
    </source>
</evidence>
<dbReference type="AlphaFoldDB" id="A0A3B1JHK6"/>
<evidence type="ECO:0000256" key="8">
    <source>
        <dbReference type="ARBA" id="ARBA00022949"/>
    </source>
</evidence>
<dbReference type="GeneTree" id="ENSGT01030000234624"/>
<keyword evidence="7 13" id="KW-0130">Cell adhesion</keyword>
<dbReference type="GO" id="GO:0055113">
    <property type="term" value="P:epiboly involved in gastrulation with mouth forming second"/>
    <property type="evidence" value="ECO:0007669"/>
    <property type="project" value="UniProtKB-ARBA"/>
</dbReference>
<evidence type="ECO:0000256" key="16">
    <source>
        <dbReference type="SAM" id="Phobius"/>
    </source>
</evidence>
<feature type="compositionally biased region" description="Low complexity" evidence="15">
    <location>
        <begin position="850"/>
        <end position="870"/>
    </location>
</feature>
<dbReference type="GO" id="GO:0005509">
    <property type="term" value="F:calcium ion binding"/>
    <property type="evidence" value="ECO:0007669"/>
    <property type="project" value="UniProtKB-UniRule"/>
</dbReference>
<dbReference type="Ensembl" id="ENSAMXT00000049223.1">
    <property type="protein sequence ID" value="ENSAMXP00000041186.1"/>
    <property type="gene ID" value="ENSAMXG00000035641.1"/>
</dbReference>
<keyword evidence="10 16" id="KW-0472">Membrane</keyword>
<dbReference type="InterPro" id="IPR015919">
    <property type="entry name" value="Cadherin-like_sf"/>
</dbReference>
<keyword evidence="6 12" id="KW-0106">Calcium</keyword>
<dbReference type="InterPro" id="IPR020894">
    <property type="entry name" value="Cadherin_CS"/>
</dbReference>
<dbReference type="InterPro" id="IPR050971">
    <property type="entry name" value="Cadherin-domain_protein"/>
</dbReference>
<dbReference type="Gene3D" id="4.10.900.10">
    <property type="entry name" value="TCF3-CBD (Catenin binding domain)"/>
    <property type="match status" value="1"/>
</dbReference>
<dbReference type="PROSITE" id="PS50268">
    <property type="entry name" value="CADHERIN_2"/>
    <property type="match status" value="4"/>
</dbReference>
<dbReference type="FunFam" id="2.60.40.60:FF:000083">
    <property type="entry name" value="Desmoglein 1"/>
    <property type="match status" value="1"/>
</dbReference>
<dbReference type="InParanoid" id="A0A3B1JHK6"/>
<keyword evidence="3 13" id="KW-0812">Transmembrane</keyword>
<keyword evidence="20" id="KW-1185">Reference proteome</keyword>
<keyword evidence="9 16" id="KW-1133">Transmembrane helix</keyword>
<evidence type="ECO:0000256" key="3">
    <source>
        <dbReference type="ARBA" id="ARBA00022692"/>
    </source>
</evidence>
<reference evidence="19" key="4">
    <citation type="submission" date="2025-09" db="UniProtKB">
        <authorList>
            <consortium name="Ensembl"/>
        </authorList>
    </citation>
    <scope>IDENTIFICATION</scope>
</reference>
<dbReference type="CDD" id="cd11304">
    <property type="entry name" value="Cadherin_repeat"/>
    <property type="match status" value="3"/>
</dbReference>
<sequence>MKKLLVISLGLILSAVTIILADPDGGGGEQTLRRQKREWIIPPRKLMENVDYTNLKYIAKIRSDEETRTTILYSLKGKGADEEPVGLFQVDRLQGLVTIHGILDRETTSSYHLLGVAKFQNGSYAEKDIDLRIEVQDQNDCSPVFNIQAVGSVYELSETGTYIINITATDADKPNTPHSQIAYSIVEQSPAGNLFYIDRGSGKIFVSRSSLDREVQESYTLKIIGSDMNGQPGGNTGTGTVSINVLDVNDNVPTLEKNSYEGSVEENIKSVEVIRIRSFDRDQIHTDNWRAVYTIVSGNEAGYFTITTDNETNEGIIILNKEVDYEEMKEINLQVTVSNKAAYHSSVVIKQPQTYPIKIKVINVPEGPRFQPSVKVISLSEDKTIIDLKKVIATYTAIDSDTLTAATNVRYVKGEDADNWLIIDEKTANIRLNKVPDRESTFLINGTYYAKILCITNDYPIKTATGTIAIQVEDFNDHCPILTSSAQTMCLGDSVVYVTATDVDEFPNAEPFLFRLFFQSKKGKWTVERLNETTAILRSQEMLWPGHYTVGLEVEDQQGKVCGEQFVHVTVCTCNNDKVCLPKRRGSEVVFGAAGVLVMLLGLLLLLLIPLLLLFCVCGGAAAAAGFKAFPTEQTQHLITYHTEGQGEDKDIPLLQVPTELDAGIKTGHVEGLGEKGHWGAGGWGGGREDGMMNTREDWHFNEHFNDFNGNYNSMFVTGGHAGRGRMGAFEGIALSEAFLGDYYSKKSNFMAEHQAAGESLLVFDFEGEGGNAGPLDDICAELHDGDDLAFLNDLGPQFRALAELCRGSAIDIEVSSVKKPPAPEPAPARVHLNVREEGSKGGLRTEVGSSSSTSASASASVSASASSSSTHMTSMDYRQSGTASTAVSTAGVLTHTVPSQTLLIQQPAVYYTSTPVYVVDPKPQATLLVASGPVLGMQENVVLVDQRGGSLVQGASTLGKLNQTQTKVLLEKKPVRGAAIVEGSGPQVLLGHSEVGSGSVRIVESGRVQTMEPVRTVQSSLHSSISEGQSIQLGQGLTGSHKSLAVAQHEQPLLTVPHAHGGTHQKVREERISVIEKSFQSSAAV</sequence>
<evidence type="ECO:0000256" key="13">
    <source>
        <dbReference type="RuleBase" id="RU003318"/>
    </source>
</evidence>
<evidence type="ECO:0000256" key="4">
    <source>
        <dbReference type="ARBA" id="ARBA00022723"/>
    </source>
</evidence>
<dbReference type="Pfam" id="PF01049">
    <property type="entry name" value="CADH_Y-type_LIR"/>
    <property type="match status" value="1"/>
</dbReference>
<dbReference type="STRING" id="7994.ENSAMXP00000041186"/>
<reference evidence="20" key="2">
    <citation type="journal article" date="2014" name="Nat. Commun.">
        <title>The cavefish genome reveals candidate genes for eye loss.</title>
        <authorList>
            <person name="McGaugh S.E."/>
            <person name="Gross J.B."/>
            <person name="Aken B."/>
            <person name="Blin M."/>
            <person name="Borowsky R."/>
            <person name="Chalopin D."/>
            <person name="Hinaux H."/>
            <person name="Jeffery W.R."/>
            <person name="Keene A."/>
            <person name="Ma L."/>
            <person name="Minx P."/>
            <person name="Murphy D."/>
            <person name="O'Quin K.E."/>
            <person name="Retaux S."/>
            <person name="Rohner N."/>
            <person name="Searle S.M."/>
            <person name="Stahl B.A."/>
            <person name="Tabin C."/>
            <person name="Volff J.N."/>
            <person name="Yoshizawa M."/>
            <person name="Warren W.C."/>
        </authorList>
    </citation>
    <scope>NUCLEOTIDE SEQUENCE [LARGE SCALE GENOMIC DNA]</scope>
    <source>
        <strain evidence="20">female</strain>
    </source>
</reference>
<feature type="domain" description="Cadherin" evidence="18">
    <location>
        <begin position="256"/>
        <end position="370"/>
    </location>
</feature>
<dbReference type="Bgee" id="ENSAMXG00000035641">
    <property type="expression patterns" value="Expressed in intestine and 12 other cell types or tissues"/>
</dbReference>
<dbReference type="Gene3D" id="2.60.40.60">
    <property type="entry name" value="Cadherins"/>
    <property type="match status" value="5"/>
</dbReference>
<dbReference type="Proteomes" id="UP000018467">
    <property type="component" value="Unassembled WGS sequence"/>
</dbReference>
<organism evidence="19 20">
    <name type="scientific">Astyanax mexicanus</name>
    <name type="common">Blind cave fish</name>
    <name type="synonym">Astyanax fasciatus mexicanus</name>
    <dbReference type="NCBI Taxonomy" id="7994"/>
    <lineage>
        <taxon>Eukaryota</taxon>
        <taxon>Metazoa</taxon>
        <taxon>Chordata</taxon>
        <taxon>Craniata</taxon>
        <taxon>Vertebrata</taxon>
        <taxon>Euteleostomi</taxon>
        <taxon>Actinopterygii</taxon>
        <taxon>Neopterygii</taxon>
        <taxon>Teleostei</taxon>
        <taxon>Ostariophysi</taxon>
        <taxon>Characiformes</taxon>
        <taxon>Characoidei</taxon>
        <taxon>Acestrorhamphidae</taxon>
        <taxon>Acestrorhamphinae</taxon>
        <taxon>Astyanax</taxon>
    </lineage>
</organism>
<keyword evidence="8" id="KW-0965">Cell junction</keyword>
<evidence type="ECO:0000256" key="11">
    <source>
        <dbReference type="ARBA" id="ARBA00023180"/>
    </source>
</evidence>
<dbReference type="SMART" id="SM00112">
    <property type="entry name" value="CA"/>
    <property type="match status" value="4"/>
</dbReference>
<dbReference type="GO" id="GO:0005886">
    <property type="term" value="C:plasma membrane"/>
    <property type="evidence" value="ECO:0007669"/>
    <property type="project" value="UniProtKB-SubCell"/>
</dbReference>
<protein>
    <submittedName>
        <fullName evidence="19">Cadherin-2-like</fullName>
    </submittedName>
</protein>
<evidence type="ECO:0000256" key="7">
    <source>
        <dbReference type="ARBA" id="ARBA00022889"/>
    </source>
</evidence>
<feature type="domain" description="Cadherin" evidence="18">
    <location>
        <begin position="64"/>
        <end position="145"/>
    </location>
</feature>
<comment type="subcellular location">
    <subcellularLocation>
        <location evidence="1">Cell junction</location>
        <location evidence="1">Desmosome</location>
    </subcellularLocation>
    <subcellularLocation>
        <location evidence="13">Cell membrane</location>
        <topology evidence="13">Single-pass type I membrane protein</topology>
    </subcellularLocation>
</comment>
<dbReference type="InterPro" id="IPR000233">
    <property type="entry name" value="Cadherin_Y-type_LIR"/>
</dbReference>
<comment type="function">
    <text evidence="14">A component of desmosome cell-cell junctions which are required for positive regulation of cellular adhesion. Involved in the interaction of plaque proteins and intermediate filaments mediating cell-cell adhesion.</text>
</comment>
<reference evidence="20" key="1">
    <citation type="submission" date="2013-03" db="EMBL/GenBank/DDBJ databases">
        <authorList>
            <person name="Jeffery W."/>
            <person name="Warren W."/>
            <person name="Wilson R.K."/>
        </authorList>
    </citation>
    <scope>NUCLEOTIDE SEQUENCE</scope>
    <source>
        <strain evidence="20">female</strain>
    </source>
</reference>
<dbReference type="PRINTS" id="PR01818">
    <property type="entry name" value="DESMOCADHERN"/>
</dbReference>
<dbReference type="FunFam" id="2.60.40.60:FF:000074">
    <property type="entry name" value="Desmoglein 4"/>
    <property type="match status" value="1"/>
</dbReference>
<evidence type="ECO:0000313" key="19">
    <source>
        <dbReference type="Ensembl" id="ENSAMXP00000041186.1"/>
    </source>
</evidence>
<evidence type="ECO:0000313" key="20">
    <source>
        <dbReference type="Proteomes" id="UP000018467"/>
    </source>
</evidence>
<dbReference type="GO" id="GO:0007156">
    <property type="term" value="P:homophilic cell adhesion via plasma membrane adhesion molecules"/>
    <property type="evidence" value="ECO:0007669"/>
    <property type="project" value="InterPro"/>
</dbReference>
<reference evidence="19" key="3">
    <citation type="submission" date="2025-08" db="UniProtKB">
        <authorList>
            <consortium name="Ensembl"/>
        </authorList>
    </citation>
    <scope>IDENTIFICATION</scope>
</reference>
<dbReference type="PROSITE" id="PS00232">
    <property type="entry name" value="CADHERIN_1"/>
    <property type="match status" value="2"/>
</dbReference>
<dbReference type="GO" id="GO:0030057">
    <property type="term" value="C:desmosome"/>
    <property type="evidence" value="ECO:0007669"/>
    <property type="project" value="UniProtKB-SubCell"/>
</dbReference>
<feature type="region of interest" description="Disordered" evidence="15">
    <location>
        <begin position="817"/>
        <end position="878"/>
    </location>
</feature>
<keyword evidence="11" id="KW-0325">Glycoprotein</keyword>
<evidence type="ECO:0000256" key="15">
    <source>
        <dbReference type="SAM" id="MobiDB-lite"/>
    </source>
</evidence>
<evidence type="ECO:0000256" key="5">
    <source>
        <dbReference type="ARBA" id="ARBA00022737"/>
    </source>
</evidence>
<feature type="domain" description="Cadherin" evidence="18">
    <location>
        <begin position="152"/>
        <end position="255"/>
    </location>
</feature>
<evidence type="ECO:0000256" key="17">
    <source>
        <dbReference type="SAM" id="SignalP"/>
    </source>
</evidence>
<evidence type="ECO:0000256" key="9">
    <source>
        <dbReference type="ARBA" id="ARBA00022989"/>
    </source>
</evidence>
<dbReference type="InterPro" id="IPR009122">
    <property type="entry name" value="Desmosomal_cadherin"/>
</dbReference>
<dbReference type="PANTHER" id="PTHR24025:SF1">
    <property type="entry name" value="DESMOGLEIN-2"/>
    <property type="match status" value="1"/>
</dbReference>
<name>A0A3B1JHK6_ASTMX</name>
<dbReference type="InterPro" id="IPR027397">
    <property type="entry name" value="Catenin-bd_sf"/>
</dbReference>
<evidence type="ECO:0000259" key="18">
    <source>
        <dbReference type="PROSITE" id="PS50268"/>
    </source>
</evidence>
<gene>
    <name evidence="19" type="primary">DSG2</name>
</gene>
<dbReference type="FunFam" id="2.60.40.60:FF:000011">
    <property type="entry name" value="Cadherin 1"/>
    <property type="match status" value="1"/>
</dbReference>
<dbReference type="InterPro" id="IPR002126">
    <property type="entry name" value="Cadherin-like_dom"/>
</dbReference>